<dbReference type="InterPro" id="IPR006204">
    <property type="entry name" value="GHMP_kinase_N_dom"/>
</dbReference>
<evidence type="ECO:0000256" key="3">
    <source>
        <dbReference type="ARBA" id="ARBA00022679"/>
    </source>
</evidence>
<dbReference type="GO" id="GO:0050515">
    <property type="term" value="F:4-(cytidine 5'-diphospho)-2-C-methyl-D-erythritol kinase activity"/>
    <property type="evidence" value="ECO:0007669"/>
    <property type="project" value="UniProtKB-EC"/>
</dbReference>
<dbReference type="InterPro" id="IPR036554">
    <property type="entry name" value="GHMP_kinase_C_sf"/>
</dbReference>
<sequence length="308" mass="32128">MSARADNLRGALPRRRPLERLADDHVRLWAPAKINLDLLVGPAGADGYHRLDSLVAKVTLYDRLDVGICETPGIELTCEGFDCGPAGRNLAVRAAEALGERVGRSGVTIELAKAIPPGCGLGGGSSDAAAVLRGLNELWRLGLGERDLAGVGAELGSDVPLFFGPPTLRMTGRGEQFAQAPVHPFVAVLVLTPLACSTAEVYRAYDDAPSPIDRQLEVERIAGQPPSAWREQLANDLAGPARRCCPPLAELQDRLAAQIDAPVHITGSGSGLFVLCDDPASAGAVAETLAVATQAEAGVNIVVVESVG</sequence>
<dbReference type="Gene3D" id="3.30.230.10">
    <property type="match status" value="1"/>
</dbReference>
<evidence type="ECO:0000259" key="9">
    <source>
        <dbReference type="Pfam" id="PF08544"/>
    </source>
</evidence>
<reference evidence="10" key="1">
    <citation type="journal article" date="2015" name="Nature">
        <title>Complex archaea that bridge the gap between prokaryotes and eukaryotes.</title>
        <authorList>
            <person name="Spang A."/>
            <person name="Saw J.H."/>
            <person name="Jorgensen S.L."/>
            <person name="Zaremba-Niedzwiedzka K."/>
            <person name="Martijn J."/>
            <person name="Lind A.E."/>
            <person name="van Eijk R."/>
            <person name="Schleper C."/>
            <person name="Guy L."/>
            <person name="Ettema T.J."/>
        </authorList>
    </citation>
    <scope>NUCLEOTIDE SEQUENCE</scope>
</reference>
<dbReference type="PANTHER" id="PTHR43527:SF2">
    <property type="entry name" value="4-DIPHOSPHOCYTIDYL-2-C-METHYL-D-ERYTHRITOL KINASE, CHLOROPLASTIC"/>
    <property type="match status" value="1"/>
</dbReference>
<comment type="caution">
    <text evidence="10">The sequence shown here is derived from an EMBL/GenBank/DDBJ whole genome shotgun (WGS) entry which is preliminary data.</text>
</comment>
<dbReference type="GO" id="GO:0016114">
    <property type="term" value="P:terpenoid biosynthetic process"/>
    <property type="evidence" value="ECO:0007669"/>
    <property type="project" value="InterPro"/>
</dbReference>
<evidence type="ECO:0000256" key="4">
    <source>
        <dbReference type="ARBA" id="ARBA00022741"/>
    </source>
</evidence>
<dbReference type="InterPro" id="IPR013750">
    <property type="entry name" value="GHMP_kinase_C_dom"/>
</dbReference>
<dbReference type="SUPFAM" id="SSF55060">
    <property type="entry name" value="GHMP Kinase, C-terminal domain"/>
    <property type="match status" value="1"/>
</dbReference>
<evidence type="ECO:0000256" key="7">
    <source>
        <dbReference type="ARBA" id="ARBA00032554"/>
    </source>
</evidence>
<dbReference type="InterPro" id="IPR004424">
    <property type="entry name" value="IspE"/>
</dbReference>
<feature type="domain" description="GHMP kinase N-terminal" evidence="8">
    <location>
        <begin position="89"/>
        <end position="161"/>
    </location>
</feature>
<organism evidence="10">
    <name type="scientific">marine sediment metagenome</name>
    <dbReference type="NCBI Taxonomy" id="412755"/>
    <lineage>
        <taxon>unclassified sequences</taxon>
        <taxon>metagenomes</taxon>
        <taxon>ecological metagenomes</taxon>
    </lineage>
</organism>
<dbReference type="InterPro" id="IPR020568">
    <property type="entry name" value="Ribosomal_Su5_D2-typ_SF"/>
</dbReference>
<comment type="similarity">
    <text evidence="1">Belongs to the GHMP kinase family. IspE subfamily.</text>
</comment>
<keyword evidence="5" id="KW-0418">Kinase</keyword>
<dbReference type="NCBIfam" id="TIGR00154">
    <property type="entry name" value="ispE"/>
    <property type="match status" value="1"/>
</dbReference>
<dbReference type="EC" id="2.7.1.148" evidence="2"/>
<dbReference type="Pfam" id="PF00288">
    <property type="entry name" value="GHMP_kinases_N"/>
    <property type="match status" value="1"/>
</dbReference>
<accession>A0A0F9XW06</accession>
<dbReference type="Pfam" id="PF08544">
    <property type="entry name" value="GHMP_kinases_C"/>
    <property type="match status" value="1"/>
</dbReference>
<evidence type="ECO:0000256" key="1">
    <source>
        <dbReference type="ARBA" id="ARBA00009684"/>
    </source>
</evidence>
<evidence type="ECO:0000259" key="8">
    <source>
        <dbReference type="Pfam" id="PF00288"/>
    </source>
</evidence>
<dbReference type="GO" id="GO:0005524">
    <property type="term" value="F:ATP binding"/>
    <property type="evidence" value="ECO:0007669"/>
    <property type="project" value="UniProtKB-KW"/>
</dbReference>
<dbReference type="PANTHER" id="PTHR43527">
    <property type="entry name" value="4-DIPHOSPHOCYTIDYL-2-C-METHYL-D-ERYTHRITOL KINASE, CHLOROPLASTIC"/>
    <property type="match status" value="1"/>
</dbReference>
<keyword evidence="3" id="KW-0808">Transferase</keyword>
<evidence type="ECO:0000256" key="2">
    <source>
        <dbReference type="ARBA" id="ARBA00012052"/>
    </source>
</evidence>
<evidence type="ECO:0000256" key="6">
    <source>
        <dbReference type="ARBA" id="ARBA00022840"/>
    </source>
</evidence>
<keyword evidence="6" id="KW-0067">ATP-binding</keyword>
<evidence type="ECO:0000313" key="10">
    <source>
        <dbReference type="EMBL" id="KKO03562.1"/>
    </source>
</evidence>
<proteinExistence type="inferred from homology"/>
<feature type="domain" description="GHMP kinase C-terminal" evidence="9">
    <location>
        <begin position="234"/>
        <end position="289"/>
    </location>
</feature>
<dbReference type="InterPro" id="IPR014721">
    <property type="entry name" value="Ribsml_uS5_D2-typ_fold_subgr"/>
</dbReference>
<protein>
    <recommendedName>
        <fullName evidence="2">4-(cytidine 5'-diphospho)-2-C-methyl-D-erythritol kinase</fullName>
        <ecNumber evidence="2">2.7.1.148</ecNumber>
    </recommendedName>
    <alternativeName>
        <fullName evidence="7">4-(cytidine-5'-diphospho)-2-C-methyl-D-erythritol kinase</fullName>
    </alternativeName>
</protein>
<gene>
    <name evidence="10" type="ORF">LCGC14_0094870</name>
</gene>
<dbReference type="HAMAP" id="MF_00061">
    <property type="entry name" value="IspE"/>
    <property type="match status" value="1"/>
</dbReference>
<name>A0A0F9XW06_9ZZZZ</name>
<dbReference type="Gene3D" id="3.30.70.890">
    <property type="entry name" value="GHMP kinase, C-terminal domain"/>
    <property type="match status" value="1"/>
</dbReference>
<dbReference type="PIRSF" id="PIRSF010376">
    <property type="entry name" value="IspE"/>
    <property type="match status" value="1"/>
</dbReference>
<dbReference type="SUPFAM" id="SSF54211">
    <property type="entry name" value="Ribosomal protein S5 domain 2-like"/>
    <property type="match status" value="1"/>
</dbReference>
<evidence type="ECO:0000256" key="5">
    <source>
        <dbReference type="ARBA" id="ARBA00022777"/>
    </source>
</evidence>
<dbReference type="EMBL" id="LAZR01000026">
    <property type="protein sequence ID" value="KKO03562.1"/>
    <property type="molecule type" value="Genomic_DNA"/>
</dbReference>
<keyword evidence="4" id="KW-0547">Nucleotide-binding</keyword>
<dbReference type="AlphaFoldDB" id="A0A0F9XW06"/>